<feature type="region of interest" description="Disordered" evidence="2">
    <location>
        <begin position="77"/>
        <end position="101"/>
    </location>
</feature>
<accession>A0A1V6TMI8</accession>
<keyword evidence="1" id="KW-0479">Metal-binding</keyword>
<feature type="compositionally biased region" description="Polar residues" evidence="2">
    <location>
        <begin position="91"/>
        <end position="101"/>
    </location>
</feature>
<dbReference type="InterPro" id="IPR013087">
    <property type="entry name" value="Znf_C2H2_type"/>
</dbReference>
<dbReference type="CDD" id="cd12148">
    <property type="entry name" value="fungal_TF_MHR"/>
    <property type="match status" value="1"/>
</dbReference>
<comment type="caution">
    <text evidence="4">The sequence shown here is derived from an EMBL/GenBank/DDBJ whole genome shotgun (WGS) entry which is preliminary data.</text>
</comment>
<keyword evidence="1" id="KW-0863">Zinc-finger</keyword>
<dbReference type="OrthoDB" id="5244761at2759"/>
<protein>
    <recommendedName>
        <fullName evidence="3">C2H2-type domain-containing protein</fullName>
    </recommendedName>
</protein>
<keyword evidence="1" id="KW-0862">Zinc</keyword>
<dbReference type="PROSITE" id="PS50157">
    <property type="entry name" value="ZINC_FINGER_C2H2_2"/>
    <property type="match status" value="1"/>
</dbReference>
<feature type="domain" description="C2H2-type" evidence="3">
    <location>
        <begin position="12"/>
        <end position="34"/>
    </location>
</feature>
<evidence type="ECO:0000256" key="2">
    <source>
        <dbReference type="SAM" id="MobiDB-lite"/>
    </source>
</evidence>
<evidence type="ECO:0000313" key="5">
    <source>
        <dbReference type="Proteomes" id="UP000191285"/>
    </source>
</evidence>
<proteinExistence type="predicted"/>
<dbReference type="GO" id="GO:0008270">
    <property type="term" value="F:zinc ion binding"/>
    <property type="evidence" value="ECO:0007669"/>
    <property type="project" value="UniProtKB-KW"/>
</dbReference>
<feature type="region of interest" description="Disordered" evidence="2">
    <location>
        <begin position="137"/>
        <end position="177"/>
    </location>
</feature>
<dbReference type="AlphaFoldDB" id="A0A1V6TMI8"/>
<organism evidence="4 5">
    <name type="scientific">Penicillium steckii</name>
    <dbReference type="NCBI Taxonomy" id="303698"/>
    <lineage>
        <taxon>Eukaryota</taxon>
        <taxon>Fungi</taxon>
        <taxon>Dikarya</taxon>
        <taxon>Ascomycota</taxon>
        <taxon>Pezizomycotina</taxon>
        <taxon>Eurotiomycetes</taxon>
        <taxon>Eurotiomycetidae</taxon>
        <taxon>Eurotiales</taxon>
        <taxon>Aspergillaceae</taxon>
        <taxon>Penicillium</taxon>
    </lineage>
</organism>
<dbReference type="EMBL" id="MLKD01000005">
    <property type="protein sequence ID" value="OQE26793.1"/>
    <property type="molecule type" value="Genomic_DNA"/>
</dbReference>
<reference evidence="5" key="1">
    <citation type="journal article" date="2017" name="Nat. Microbiol.">
        <title>Global analysis of biosynthetic gene clusters reveals vast potential of secondary metabolite production in Penicillium species.</title>
        <authorList>
            <person name="Nielsen J.C."/>
            <person name="Grijseels S."/>
            <person name="Prigent S."/>
            <person name="Ji B."/>
            <person name="Dainat J."/>
            <person name="Nielsen K.F."/>
            <person name="Frisvad J.C."/>
            <person name="Workman M."/>
            <person name="Nielsen J."/>
        </authorList>
    </citation>
    <scope>NUCLEOTIDE SEQUENCE [LARGE SCALE GENOMIC DNA]</scope>
    <source>
        <strain evidence="5">IBT 24891</strain>
    </source>
</reference>
<dbReference type="InterPro" id="IPR053181">
    <property type="entry name" value="EcdB-like_regulator"/>
</dbReference>
<evidence type="ECO:0000313" key="4">
    <source>
        <dbReference type="EMBL" id="OQE26793.1"/>
    </source>
</evidence>
<dbReference type="STRING" id="303698.A0A1V6TMI8"/>
<evidence type="ECO:0000259" key="3">
    <source>
        <dbReference type="PROSITE" id="PS50157"/>
    </source>
</evidence>
<dbReference type="PANTHER" id="PTHR47785">
    <property type="entry name" value="ZN(II)2CYS6 TRANSCRIPTION FACTOR (EUROFUNG)-RELATED-RELATED"/>
    <property type="match status" value="1"/>
</dbReference>
<evidence type="ECO:0000256" key="1">
    <source>
        <dbReference type="PROSITE-ProRule" id="PRU00042"/>
    </source>
</evidence>
<sequence>MGPLKNGDRWGCGRRFGRKSNLMRHFRSKTGRKCIEPLLEEQDLQSNSVLQIPVAQNDLQGCLAYFPWPHAEQVKAKNTLSRCSDTDKSSGESSAQPESDWQHTVATNRLFAWPAVKALIGPLDYDPEYLMKLERKQENDGMTSQSNNSPNSCPFPGKKGHSPSSVVQDGSSGVYHTAFDNDQDAEINSFGQLQLTGDVIWRYYQSYLDRIHNLHPFLEGPRLDVDIKEFIKWYCPRKLSPAIIIDTPPRYSYPDMKGTAGSIGESPLVMSRRDLLTELDVPASGISKYEHHIPFPREKSTIVAPENDLASRITVMMIYSGQVYLHKSLNRVYANLYNGKHQGQKFWSLSCVQEAESVNLDLWRFSLPKEMRWNDDEDPAKDIGKACLRAKYYRARYMIHRPLLYNVLHYEPPPCLASDDNPPTASTLSLHTQSLCDDFHAQHNDNDTDSMRKNFPFEYWKSPKIELSDLPSKLRRACKVCVDSAIRHTTAFDGIENGLVVTNIFGIAHA</sequence>
<keyword evidence="5" id="KW-1185">Reference proteome</keyword>
<dbReference type="PANTHER" id="PTHR47785:SF4">
    <property type="entry name" value="ZN(II)2CYS6 TRANSCRIPTION FACTOR (EUROFUNG)"/>
    <property type="match status" value="1"/>
</dbReference>
<gene>
    <name evidence="4" type="ORF">PENSTE_c005G09673</name>
</gene>
<dbReference type="Proteomes" id="UP000191285">
    <property type="component" value="Unassembled WGS sequence"/>
</dbReference>
<feature type="compositionally biased region" description="Polar residues" evidence="2">
    <location>
        <begin position="162"/>
        <end position="171"/>
    </location>
</feature>
<feature type="compositionally biased region" description="Polar residues" evidence="2">
    <location>
        <begin position="140"/>
        <end position="152"/>
    </location>
</feature>
<name>A0A1V6TMI8_9EURO</name>